<name>A0A9R1V5P5_LACSA</name>
<dbReference type="Pfam" id="PF04434">
    <property type="entry name" value="SWIM"/>
    <property type="match status" value="1"/>
</dbReference>
<feature type="domain" description="SWIM-type" evidence="5">
    <location>
        <begin position="218"/>
        <end position="250"/>
    </location>
</feature>
<dbReference type="Proteomes" id="UP000235145">
    <property type="component" value="Unassembled WGS sequence"/>
</dbReference>
<dbReference type="PROSITE" id="PS50966">
    <property type="entry name" value="ZF_SWIM"/>
    <property type="match status" value="1"/>
</dbReference>
<keyword evidence="2 4" id="KW-0863">Zinc-finger</keyword>
<reference evidence="6 7" key="1">
    <citation type="journal article" date="2017" name="Nat. Commun.">
        <title>Genome assembly with in vitro proximity ligation data and whole-genome triplication in lettuce.</title>
        <authorList>
            <person name="Reyes-Chin-Wo S."/>
            <person name="Wang Z."/>
            <person name="Yang X."/>
            <person name="Kozik A."/>
            <person name="Arikit S."/>
            <person name="Song C."/>
            <person name="Xia L."/>
            <person name="Froenicke L."/>
            <person name="Lavelle D.O."/>
            <person name="Truco M.J."/>
            <person name="Xia R."/>
            <person name="Zhu S."/>
            <person name="Xu C."/>
            <person name="Xu H."/>
            <person name="Xu X."/>
            <person name="Cox K."/>
            <person name="Korf I."/>
            <person name="Meyers B.C."/>
            <person name="Michelmore R.W."/>
        </authorList>
    </citation>
    <scope>NUCLEOTIDE SEQUENCE [LARGE SCALE GENOMIC DNA]</scope>
    <source>
        <strain evidence="7">cv. Salinas</strain>
        <tissue evidence="6">Seedlings</tissue>
    </source>
</reference>
<evidence type="ECO:0000313" key="6">
    <source>
        <dbReference type="EMBL" id="KAJ0199828.1"/>
    </source>
</evidence>
<dbReference type="InterPro" id="IPR007527">
    <property type="entry name" value="Znf_SWIM"/>
</dbReference>
<evidence type="ECO:0000256" key="2">
    <source>
        <dbReference type="ARBA" id="ARBA00022771"/>
    </source>
</evidence>
<evidence type="ECO:0000256" key="3">
    <source>
        <dbReference type="ARBA" id="ARBA00022833"/>
    </source>
</evidence>
<keyword evidence="3" id="KW-0862">Zinc</keyword>
<dbReference type="PANTHER" id="PTHR31973:SF195">
    <property type="entry name" value="MUDR FAMILY TRANSPOSASE"/>
    <property type="match status" value="1"/>
</dbReference>
<keyword evidence="7" id="KW-1185">Reference proteome</keyword>
<dbReference type="EMBL" id="NBSK02000006">
    <property type="protein sequence ID" value="KAJ0199828.1"/>
    <property type="molecule type" value="Genomic_DNA"/>
</dbReference>
<organism evidence="6 7">
    <name type="scientific">Lactuca sativa</name>
    <name type="common">Garden lettuce</name>
    <dbReference type="NCBI Taxonomy" id="4236"/>
    <lineage>
        <taxon>Eukaryota</taxon>
        <taxon>Viridiplantae</taxon>
        <taxon>Streptophyta</taxon>
        <taxon>Embryophyta</taxon>
        <taxon>Tracheophyta</taxon>
        <taxon>Spermatophyta</taxon>
        <taxon>Magnoliopsida</taxon>
        <taxon>eudicotyledons</taxon>
        <taxon>Gunneridae</taxon>
        <taxon>Pentapetalae</taxon>
        <taxon>asterids</taxon>
        <taxon>campanulids</taxon>
        <taxon>Asterales</taxon>
        <taxon>Asteraceae</taxon>
        <taxon>Cichorioideae</taxon>
        <taxon>Cichorieae</taxon>
        <taxon>Lactucinae</taxon>
        <taxon>Lactuca</taxon>
    </lineage>
</organism>
<keyword evidence="1" id="KW-0479">Metal-binding</keyword>
<evidence type="ECO:0000256" key="1">
    <source>
        <dbReference type="ARBA" id="ARBA00022723"/>
    </source>
</evidence>
<dbReference type="InterPro" id="IPR006564">
    <property type="entry name" value="Znf_PMZ"/>
</dbReference>
<comment type="caution">
    <text evidence="6">The sequence shown here is derived from an EMBL/GenBank/DDBJ whole genome shotgun (WGS) entry which is preliminary data.</text>
</comment>
<sequence>MSRNFVELPKYVAALQASNPDTVVKWFHNHNSSSQAFGPTIKAFHLCRPVISIDSAHLKGSYKGKLFIVVSKCCAFHLCRPLCVLSDRHKGIIHAMENLEEWKEPLAYHRFCLRQVRSNLMKRYKNVSLKKICWSMGARQLPIRACIDLTLNRIVQLFRKHSVIAMNCIRPLPKCLWHLFLKRDTRAQSHVLFEFHYNECVYRIVTRSQINGTRGNTQTVNYFQHMCTCGKWQIESFPCSHALAVCRNRGDNPHSFVTNVYTTMTYRQQYNFGFVPLSHVDYWLDQTG</sequence>
<evidence type="ECO:0000313" key="7">
    <source>
        <dbReference type="Proteomes" id="UP000235145"/>
    </source>
</evidence>
<dbReference type="SMART" id="SM00575">
    <property type="entry name" value="ZnF_PMZ"/>
    <property type="match status" value="1"/>
</dbReference>
<dbReference type="PANTHER" id="PTHR31973">
    <property type="entry name" value="POLYPROTEIN, PUTATIVE-RELATED"/>
    <property type="match status" value="1"/>
</dbReference>
<protein>
    <recommendedName>
        <fullName evidence="5">SWIM-type domain-containing protein</fullName>
    </recommendedName>
</protein>
<dbReference type="AlphaFoldDB" id="A0A9R1V5P5"/>
<evidence type="ECO:0000259" key="5">
    <source>
        <dbReference type="PROSITE" id="PS50966"/>
    </source>
</evidence>
<proteinExistence type="predicted"/>
<accession>A0A9R1V5P5</accession>
<gene>
    <name evidence="6" type="ORF">LSAT_V11C600325490</name>
</gene>
<dbReference type="GO" id="GO:0008270">
    <property type="term" value="F:zinc ion binding"/>
    <property type="evidence" value="ECO:0007669"/>
    <property type="project" value="UniProtKB-KW"/>
</dbReference>
<evidence type="ECO:0000256" key="4">
    <source>
        <dbReference type="PROSITE-ProRule" id="PRU00325"/>
    </source>
</evidence>